<sequence>GSRASKLVAQRLRERQQQTQIAHIIKKKGQKVHLPSDICREFAQYYSQLYNLTEDPNTPQPTEVGIRSYLNNIPLPTLSESQKQLLAAPITENEISECINSLPKGKAPGPDRFTNEYYTKFPTPFSPTS</sequence>
<dbReference type="PANTHER" id="PTHR31635:SF196">
    <property type="entry name" value="REVERSE TRANSCRIPTASE DOMAIN-CONTAINING PROTEIN-RELATED"/>
    <property type="match status" value="1"/>
</dbReference>
<name>A0AAD1RYQ9_PELCU</name>
<accession>A0AAD1RYQ9</accession>
<dbReference type="Proteomes" id="UP001295444">
    <property type="component" value="Chromosome 04"/>
</dbReference>
<organism evidence="2 3">
    <name type="scientific">Pelobates cultripes</name>
    <name type="common">Western spadefoot toad</name>
    <dbReference type="NCBI Taxonomy" id="61616"/>
    <lineage>
        <taxon>Eukaryota</taxon>
        <taxon>Metazoa</taxon>
        <taxon>Chordata</taxon>
        <taxon>Craniata</taxon>
        <taxon>Vertebrata</taxon>
        <taxon>Euteleostomi</taxon>
        <taxon>Amphibia</taxon>
        <taxon>Batrachia</taxon>
        <taxon>Anura</taxon>
        <taxon>Pelobatoidea</taxon>
        <taxon>Pelobatidae</taxon>
        <taxon>Pelobates</taxon>
    </lineage>
</organism>
<gene>
    <name evidence="2" type="ORF">PECUL_23A016820</name>
</gene>
<reference evidence="2" key="1">
    <citation type="submission" date="2022-03" db="EMBL/GenBank/DDBJ databases">
        <authorList>
            <person name="Alioto T."/>
            <person name="Alioto T."/>
            <person name="Gomez Garrido J."/>
        </authorList>
    </citation>
    <scope>NUCLEOTIDE SEQUENCE</scope>
</reference>
<protein>
    <submittedName>
        <fullName evidence="2">Zinc finger 721-like</fullName>
    </submittedName>
</protein>
<keyword evidence="3" id="KW-1185">Reference proteome</keyword>
<proteinExistence type="predicted"/>
<dbReference type="EMBL" id="OW240915">
    <property type="protein sequence ID" value="CAH2283948.1"/>
    <property type="molecule type" value="Genomic_DNA"/>
</dbReference>
<feature type="non-terminal residue" evidence="2">
    <location>
        <position position="1"/>
    </location>
</feature>
<evidence type="ECO:0000313" key="3">
    <source>
        <dbReference type="Proteomes" id="UP001295444"/>
    </source>
</evidence>
<feature type="region of interest" description="Disordered" evidence="1">
    <location>
        <begin position="101"/>
        <end position="129"/>
    </location>
</feature>
<dbReference type="PANTHER" id="PTHR31635">
    <property type="entry name" value="REVERSE TRANSCRIPTASE DOMAIN-CONTAINING PROTEIN-RELATED"/>
    <property type="match status" value="1"/>
</dbReference>
<dbReference type="AlphaFoldDB" id="A0AAD1RYQ9"/>
<evidence type="ECO:0000256" key="1">
    <source>
        <dbReference type="SAM" id="MobiDB-lite"/>
    </source>
</evidence>
<evidence type="ECO:0000313" key="2">
    <source>
        <dbReference type="EMBL" id="CAH2283948.1"/>
    </source>
</evidence>